<reference evidence="2 3" key="1">
    <citation type="submission" date="2020-08" db="EMBL/GenBank/DDBJ databases">
        <title>Sequencing the genomes of 1000 actinobacteria strains.</title>
        <authorList>
            <person name="Klenk H.-P."/>
        </authorList>
    </citation>
    <scope>NUCLEOTIDE SEQUENCE [LARGE SCALE GENOMIC DNA]</scope>
    <source>
        <strain evidence="2 3">DSM 44598</strain>
    </source>
</reference>
<dbReference type="SUPFAM" id="SSF160904">
    <property type="entry name" value="Jann2411-like"/>
    <property type="match status" value="1"/>
</dbReference>
<name>A0A840W0P3_9ACTN</name>
<keyword evidence="3" id="KW-1185">Reference proteome</keyword>
<sequence>MKPTEPVIAVGAVQAVVDRTADLLNALAAPNVAPDEVDAVLRAHGEVDPVTTAEDVAELRAAADELRSVLAADSLDQAAERVNALLSRTAHPPRLSNHGGTFSWHLHVDSDDEEAPLAEWFLASASMLLALLVSDRQRLPGGVCAARGCELVFIDTAHGSRRRYCSRRCATRERVAAHRARR</sequence>
<dbReference type="Proteomes" id="UP000579647">
    <property type="component" value="Unassembled WGS sequence"/>
</dbReference>
<dbReference type="PANTHER" id="PTHR35525:SF3">
    <property type="entry name" value="BLL6575 PROTEIN"/>
    <property type="match status" value="1"/>
</dbReference>
<dbReference type="Pfam" id="PF11706">
    <property type="entry name" value="zf-CGNR"/>
    <property type="match status" value="1"/>
</dbReference>
<organism evidence="2 3">
    <name type="scientific">Nocardiopsis metallicus</name>
    <dbReference type="NCBI Taxonomy" id="179819"/>
    <lineage>
        <taxon>Bacteria</taxon>
        <taxon>Bacillati</taxon>
        <taxon>Actinomycetota</taxon>
        <taxon>Actinomycetes</taxon>
        <taxon>Streptosporangiales</taxon>
        <taxon>Nocardiopsidaceae</taxon>
        <taxon>Nocardiopsis</taxon>
    </lineage>
</organism>
<evidence type="ECO:0000313" key="2">
    <source>
        <dbReference type="EMBL" id="MBB5490319.1"/>
    </source>
</evidence>
<dbReference type="InterPro" id="IPR023286">
    <property type="entry name" value="ABATE_dom_sf"/>
</dbReference>
<evidence type="ECO:0000259" key="1">
    <source>
        <dbReference type="Pfam" id="PF11706"/>
    </source>
</evidence>
<dbReference type="Pfam" id="PF07336">
    <property type="entry name" value="ABATE"/>
    <property type="match status" value="1"/>
</dbReference>
<proteinExistence type="predicted"/>
<dbReference type="AlphaFoldDB" id="A0A840W0P3"/>
<dbReference type="EMBL" id="JACHDO010000001">
    <property type="protein sequence ID" value="MBB5490319.1"/>
    <property type="molecule type" value="Genomic_DNA"/>
</dbReference>
<protein>
    <submittedName>
        <fullName evidence="2">Putative RNA-binding Zn ribbon-like protein</fullName>
    </submittedName>
</protein>
<dbReference type="InterPro" id="IPR010852">
    <property type="entry name" value="ABATE"/>
</dbReference>
<comment type="caution">
    <text evidence="2">The sequence shown here is derived from an EMBL/GenBank/DDBJ whole genome shotgun (WGS) entry which is preliminary data.</text>
</comment>
<dbReference type="InterPro" id="IPR021005">
    <property type="entry name" value="Znf_CGNR"/>
</dbReference>
<dbReference type="RefSeq" id="WP_184363548.1">
    <property type="nucleotide sequence ID" value="NZ_BAAAKM010000088.1"/>
</dbReference>
<accession>A0A840W0P3</accession>
<evidence type="ECO:0000313" key="3">
    <source>
        <dbReference type="Proteomes" id="UP000579647"/>
    </source>
</evidence>
<gene>
    <name evidence="2" type="ORF">HNR07_001456</name>
</gene>
<dbReference type="Gene3D" id="1.10.3300.10">
    <property type="entry name" value="Jann2411-like domain"/>
    <property type="match status" value="1"/>
</dbReference>
<feature type="domain" description="Zinc finger CGNR" evidence="1">
    <location>
        <begin position="142"/>
        <end position="182"/>
    </location>
</feature>
<dbReference type="PANTHER" id="PTHR35525">
    <property type="entry name" value="BLL6575 PROTEIN"/>
    <property type="match status" value="1"/>
</dbReference>